<keyword evidence="1" id="KW-0732">Signal</keyword>
<proteinExistence type="predicted"/>
<sequence length="331" mass="35402">MRLLNYRTLSLCTALAEVSAADIPHTWNVAASVISSVLATKFGTPGNGVIVSAGFGTIHLIETIENCIPVGESGSTEDSLTCAKSVVSAAALFGMAYNNYRQVGYWTNKRDGFGGDVAYIDDYFSQMGSHVAISDVQYEGVPLNVTHLPQTMGKRSSAGEDSAIRALHNSSMPLSFVYQDTRENYVPLLVATNGTHYHIGHLVPSSSRSGSENNSASLQRRGAIDPNYTHVGSGGVKLQCNSEGAVMTETQVELFLDSPMSGTSSSSAAMSVFLNLVNYSTFAGFSFSEWVDGDLSGQWAMEAESNGFGTNWETNWNWCFGVQAASCDKGL</sequence>
<name>A0A1L9WF89_ASPA1</name>
<feature type="chain" id="PRO_5012589501" evidence="1">
    <location>
        <begin position="21"/>
        <end position="331"/>
    </location>
</feature>
<dbReference type="AlphaFoldDB" id="A0A1L9WF89"/>
<dbReference type="Proteomes" id="UP000184546">
    <property type="component" value="Unassembled WGS sequence"/>
</dbReference>
<reference evidence="3" key="1">
    <citation type="journal article" date="2017" name="Genome Biol.">
        <title>Comparative genomics reveals high biological diversity and specific adaptations in the industrially and medically important fungal genus Aspergillus.</title>
        <authorList>
            <person name="de Vries R.P."/>
            <person name="Riley R."/>
            <person name="Wiebenga A."/>
            <person name="Aguilar-Osorio G."/>
            <person name="Amillis S."/>
            <person name="Uchima C.A."/>
            <person name="Anderluh G."/>
            <person name="Asadollahi M."/>
            <person name="Askin M."/>
            <person name="Barry K."/>
            <person name="Battaglia E."/>
            <person name="Bayram O."/>
            <person name="Benocci T."/>
            <person name="Braus-Stromeyer S.A."/>
            <person name="Caldana C."/>
            <person name="Canovas D."/>
            <person name="Cerqueira G.C."/>
            <person name="Chen F."/>
            <person name="Chen W."/>
            <person name="Choi C."/>
            <person name="Clum A."/>
            <person name="Dos Santos R.A."/>
            <person name="Damasio A.R."/>
            <person name="Diallinas G."/>
            <person name="Emri T."/>
            <person name="Fekete E."/>
            <person name="Flipphi M."/>
            <person name="Freyberg S."/>
            <person name="Gallo A."/>
            <person name="Gournas C."/>
            <person name="Habgood R."/>
            <person name="Hainaut M."/>
            <person name="Harispe M.L."/>
            <person name="Henrissat B."/>
            <person name="Hilden K.S."/>
            <person name="Hope R."/>
            <person name="Hossain A."/>
            <person name="Karabika E."/>
            <person name="Karaffa L."/>
            <person name="Karanyi Z."/>
            <person name="Krasevec N."/>
            <person name="Kuo A."/>
            <person name="Kusch H."/>
            <person name="LaButti K."/>
            <person name="Lagendijk E.L."/>
            <person name="Lapidus A."/>
            <person name="Levasseur A."/>
            <person name="Lindquist E."/>
            <person name="Lipzen A."/>
            <person name="Logrieco A.F."/>
            <person name="MacCabe A."/>
            <person name="Maekelae M.R."/>
            <person name="Malavazi I."/>
            <person name="Melin P."/>
            <person name="Meyer V."/>
            <person name="Mielnichuk N."/>
            <person name="Miskei M."/>
            <person name="Molnar A.P."/>
            <person name="Mule G."/>
            <person name="Ngan C.Y."/>
            <person name="Orejas M."/>
            <person name="Orosz E."/>
            <person name="Ouedraogo J.P."/>
            <person name="Overkamp K.M."/>
            <person name="Park H.-S."/>
            <person name="Perrone G."/>
            <person name="Piumi F."/>
            <person name="Punt P.J."/>
            <person name="Ram A.F."/>
            <person name="Ramon A."/>
            <person name="Rauscher S."/>
            <person name="Record E."/>
            <person name="Riano-Pachon D.M."/>
            <person name="Robert V."/>
            <person name="Roehrig J."/>
            <person name="Ruller R."/>
            <person name="Salamov A."/>
            <person name="Salih N.S."/>
            <person name="Samson R.A."/>
            <person name="Sandor E."/>
            <person name="Sanguinetti M."/>
            <person name="Schuetze T."/>
            <person name="Sepcic K."/>
            <person name="Shelest E."/>
            <person name="Sherlock G."/>
            <person name="Sophianopoulou V."/>
            <person name="Squina F.M."/>
            <person name="Sun H."/>
            <person name="Susca A."/>
            <person name="Todd R.B."/>
            <person name="Tsang A."/>
            <person name="Unkles S.E."/>
            <person name="van de Wiele N."/>
            <person name="van Rossen-Uffink D."/>
            <person name="Oliveira J.V."/>
            <person name="Vesth T.C."/>
            <person name="Visser J."/>
            <person name="Yu J.-H."/>
            <person name="Zhou M."/>
            <person name="Andersen M.R."/>
            <person name="Archer D.B."/>
            <person name="Baker S.E."/>
            <person name="Benoit I."/>
            <person name="Brakhage A.A."/>
            <person name="Braus G.H."/>
            <person name="Fischer R."/>
            <person name="Frisvad J.C."/>
            <person name="Goldman G.H."/>
            <person name="Houbraken J."/>
            <person name="Oakley B."/>
            <person name="Pocsi I."/>
            <person name="Scazzocchio C."/>
            <person name="Seiboth B."/>
            <person name="vanKuyk P.A."/>
            <person name="Wortman J."/>
            <person name="Dyer P.S."/>
            <person name="Grigoriev I.V."/>
        </authorList>
    </citation>
    <scope>NUCLEOTIDE SEQUENCE [LARGE SCALE GENOMIC DNA]</scope>
    <source>
        <strain evidence="3">ATCC 16872 / CBS 172.66 / WB 5094</strain>
    </source>
</reference>
<dbReference type="OrthoDB" id="3466215at2759"/>
<feature type="signal peptide" evidence="1">
    <location>
        <begin position="1"/>
        <end position="20"/>
    </location>
</feature>
<evidence type="ECO:0000256" key="1">
    <source>
        <dbReference type="SAM" id="SignalP"/>
    </source>
</evidence>
<gene>
    <name evidence="2" type="ORF">ASPACDRAFT_128002</name>
</gene>
<keyword evidence="3" id="KW-1185">Reference proteome</keyword>
<dbReference type="EMBL" id="KV878993">
    <property type="protein sequence ID" value="OJJ94829.1"/>
    <property type="molecule type" value="Genomic_DNA"/>
</dbReference>
<dbReference type="GeneID" id="30970908"/>
<evidence type="ECO:0000313" key="2">
    <source>
        <dbReference type="EMBL" id="OJJ94829.1"/>
    </source>
</evidence>
<organism evidence="2 3">
    <name type="scientific">Aspergillus aculeatus (strain ATCC 16872 / CBS 172.66 / WB 5094)</name>
    <dbReference type="NCBI Taxonomy" id="690307"/>
    <lineage>
        <taxon>Eukaryota</taxon>
        <taxon>Fungi</taxon>
        <taxon>Dikarya</taxon>
        <taxon>Ascomycota</taxon>
        <taxon>Pezizomycotina</taxon>
        <taxon>Eurotiomycetes</taxon>
        <taxon>Eurotiomycetidae</taxon>
        <taxon>Eurotiales</taxon>
        <taxon>Aspergillaceae</taxon>
        <taxon>Aspergillus</taxon>
        <taxon>Aspergillus subgen. Circumdati</taxon>
    </lineage>
</organism>
<evidence type="ECO:0000313" key="3">
    <source>
        <dbReference type="Proteomes" id="UP000184546"/>
    </source>
</evidence>
<dbReference type="OMA" id="NWCFGVE"/>
<dbReference type="RefSeq" id="XP_020051169.1">
    <property type="nucleotide sequence ID" value="XM_020197094.1"/>
</dbReference>
<accession>A0A1L9WF89</accession>
<dbReference type="VEuPathDB" id="FungiDB:ASPACDRAFT_128002"/>
<protein>
    <submittedName>
        <fullName evidence="2">Uncharacterized protein</fullName>
    </submittedName>
</protein>